<proteinExistence type="predicted"/>
<dbReference type="GeneID" id="34607916"/>
<dbReference type="GO" id="GO:0000981">
    <property type="term" value="F:DNA-binding transcription factor activity, RNA polymerase II-specific"/>
    <property type="evidence" value="ECO:0007669"/>
    <property type="project" value="InterPro"/>
</dbReference>
<evidence type="ECO:0000256" key="1">
    <source>
        <dbReference type="ARBA" id="ARBA00022723"/>
    </source>
</evidence>
<evidence type="ECO:0000313" key="9">
    <source>
        <dbReference type="EMBL" id="OJJ51783.1"/>
    </source>
</evidence>
<dbReference type="RefSeq" id="XP_022586293.1">
    <property type="nucleotide sequence ID" value="XM_022721451.1"/>
</dbReference>
<evidence type="ECO:0000256" key="4">
    <source>
        <dbReference type="ARBA" id="ARBA00023125"/>
    </source>
</evidence>
<dbReference type="Pfam" id="PF00172">
    <property type="entry name" value="Zn_clus"/>
    <property type="match status" value="1"/>
</dbReference>
<evidence type="ECO:0000259" key="8">
    <source>
        <dbReference type="Pfam" id="PF00172"/>
    </source>
</evidence>
<keyword evidence="3" id="KW-0805">Transcription regulation</keyword>
<dbReference type="GO" id="GO:0008270">
    <property type="term" value="F:zinc ion binding"/>
    <property type="evidence" value="ECO:0007669"/>
    <property type="project" value="InterPro"/>
</dbReference>
<dbReference type="OrthoDB" id="2593732at2759"/>
<evidence type="ECO:0000256" key="2">
    <source>
        <dbReference type="ARBA" id="ARBA00022833"/>
    </source>
</evidence>
<dbReference type="InterPro" id="IPR001138">
    <property type="entry name" value="Zn2Cys6_DnaBD"/>
</dbReference>
<dbReference type="Proteomes" id="UP000184188">
    <property type="component" value="Unassembled WGS sequence"/>
</dbReference>
<keyword evidence="10" id="KW-1185">Reference proteome</keyword>
<dbReference type="InterPro" id="IPR052360">
    <property type="entry name" value="Transcr_Regulatory_Proteins"/>
</dbReference>
<keyword evidence="1" id="KW-0479">Metal-binding</keyword>
<feature type="region of interest" description="Disordered" evidence="7">
    <location>
        <begin position="59"/>
        <end position="83"/>
    </location>
</feature>
<evidence type="ECO:0000256" key="5">
    <source>
        <dbReference type="ARBA" id="ARBA00023163"/>
    </source>
</evidence>
<organism evidence="9 10">
    <name type="scientific">Penicilliopsis zonata CBS 506.65</name>
    <dbReference type="NCBI Taxonomy" id="1073090"/>
    <lineage>
        <taxon>Eukaryota</taxon>
        <taxon>Fungi</taxon>
        <taxon>Dikarya</taxon>
        <taxon>Ascomycota</taxon>
        <taxon>Pezizomycotina</taxon>
        <taxon>Eurotiomycetes</taxon>
        <taxon>Eurotiomycetidae</taxon>
        <taxon>Eurotiales</taxon>
        <taxon>Aspergillaceae</taxon>
        <taxon>Penicilliopsis</taxon>
    </lineage>
</organism>
<keyword evidence="6" id="KW-0539">Nucleus</keyword>
<protein>
    <recommendedName>
        <fullName evidence="8">Zn(2)-C6 fungal-type domain-containing protein</fullName>
    </recommendedName>
</protein>
<dbReference type="PANTHER" id="PTHR36206">
    <property type="entry name" value="ASPERCRYPTIN BIOSYNTHESIS CLUSTER-SPECIFIC TRANSCRIPTION REGULATOR ATNN-RELATED"/>
    <property type="match status" value="1"/>
</dbReference>
<dbReference type="PANTHER" id="PTHR36206:SF12">
    <property type="entry name" value="ASPERCRYPTIN BIOSYNTHESIS CLUSTER-SPECIFIC TRANSCRIPTION REGULATOR ATNN-RELATED"/>
    <property type="match status" value="1"/>
</dbReference>
<keyword evidence="2" id="KW-0862">Zinc</keyword>
<evidence type="ECO:0000256" key="7">
    <source>
        <dbReference type="SAM" id="MobiDB-lite"/>
    </source>
</evidence>
<reference evidence="10" key="1">
    <citation type="journal article" date="2017" name="Genome Biol.">
        <title>Comparative genomics reveals high biological diversity and specific adaptations in the industrially and medically important fungal genus Aspergillus.</title>
        <authorList>
            <person name="de Vries R.P."/>
            <person name="Riley R."/>
            <person name="Wiebenga A."/>
            <person name="Aguilar-Osorio G."/>
            <person name="Amillis S."/>
            <person name="Uchima C.A."/>
            <person name="Anderluh G."/>
            <person name="Asadollahi M."/>
            <person name="Askin M."/>
            <person name="Barry K."/>
            <person name="Battaglia E."/>
            <person name="Bayram O."/>
            <person name="Benocci T."/>
            <person name="Braus-Stromeyer S.A."/>
            <person name="Caldana C."/>
            <person name="Canovas D."/>
            <person name="Cerqueira G.C."/>
            <person name="Chen F."/>
            <person name="Chen W."/>
            <person name="Choi C."/>
            <person name="Clum A."/>
            <person name="Dos Santos R.A."/>
            <person name="Damasio A.R."/>
            <person name="Diallinas G."/>
            <person name="Emri T."/>
            <person name="Fekete E."/>
            <person name="Flipphi M."/>
            <person name="Freyberg S."/>
            <person name="Gallo A."/>
            <person name="Gournas C."/>
            <person name="Habgood R."/>
            <person name="Hainaut M."/>
            <person name="Harispe M.L."/>
            <person name="Henrissat B."/>
            <person name="Hilden K.S."/>
            <person name="Hope R."/>
            <person name="Hossain A."/>
            <person name="Karabika E."/>
            <person name="Karaffa L."/>
            <person name="Karanyi Z."/>
            <person name="Krasevec N."/>
            <person name="Kuo A."/>
            <person name="Kusch H."/>
            <person name="LaButti K."/>
            <person name="Lagendijk E.L."/>
            <person name="Lapidus A."/>
            <person name="Levasseur A."/>
            <person name="Lindquist E."/>
            <person name="Lipzen A."/>
            <person name="Logrieco A.F."/>
            <person name="MacCabe A."/>
            <person name="Maekelae M.R."/>
            <person name="Malavazi I."/>
            <person name="Melin P."/>
            <person name="Meyer V."/>
            <person name="Mielnichuk N."/>
            <person name="Miskei M."/>
            <person name="Molnar A.P."/>
            <person name="Mule G."/>
            <person name="Ngan C.Y."/>
            <person name="Orejas M."/>
            <person name="Orosz E."/>
            <person name="Ouedraogo J.P."/>
            <person name="Overkamp K.M."/>
            <person name="Park H.-S."/>
            <person name="Perrone G."/>
            <person name="Piumi F."/>
            <person name="Punt P.J."/>
            <person name="Ram A.F."/>
            <person name="Ramon A."/>
            <person name="Rauscher S."/>
            <person name="Record E."/>
            <person name="Riano-Pachon D.M."/>
            <person name="Robert V."/>
            <person name="Roehrig J."/>
            <person name="Ruller R."/>
            <person name="Salamov A."/>
            <person name="Salih N.S."/>
            <person name="Samson R.A."/>
            <person name="Sandor E."/>
            <person name="Sanguinetti M."/>
            <person name="Schuetze T."/>
            <person name="Sepcic K."/>
            <person name="Shelest E."/>
            <person name="Sherlock G."/>
            <person name="Sophianopoulou V."/>
            <person name="Squina F.M."/>
            <person name="Sun H."/>
            <person name="Susca A."/>
            <person name="Todd R.B."/>
            <person name="Tsang A."/>
            <person name="Unkles S.E."/>
            <person name="van de Wiele N."/>
            <person name="van Rossen-Uffink D."/>
            <person name="Oliveira J.V."/>
            <person name="Vesth T.C."/>
            <person name="Visser J."/>
            <person name="Yu J.-H."/>
            <person name="Zhou M."/>
            <person name="Andersen M.R."/>
            <person name="Archer D.B."/>
            <person name="Baker S.E."/>
            <person name="Benoit I."/>
            <person name="Brakhage A.A."/>
            <person name="Braus G.H."/>
            <person name="Fischer R."/>
            <person name="Frisvad J.C."/>
            <person name="Goldman G.H."/>
            <person name="Houbraken J."/>
            <person name="Oakley B."/>
            <person name="Pocsi I."/>
            <person name="Scazzocchio C."/>
            <person name="Seiboth B."/>
            <person name="vanKuyk P.A."/>
            <person name="Wortman J."/>
            <person name="Dyer P.S."/>
            <person name="Grigoriev I.V."/>
        </authorList>
    </citation>
    <scope>NUCLEOTIDE SEQUENCE [LARGE SCALE GENOMIC DNA]</scope>
    <source>
        <strain evidence="10">CBS 506.65</strain>
    </source>
</reference>
<dbReference type="VEuPathDB" id="FungiDB:ASPZODRAFT_12590"/>
<evidence type="ECO:0000256" key="6">
    <source>
        <dbReference type="ARBA" id="ARBA00023242"/>
    </source>
</evidence>
<evidence type="ECO:0000256" key="3">
    <source>
        <dbReference type="ARBA" id="ARBA00023015"/>
    </source>
</evidence>
<evidence type="ECO:0000313" key="10">
    <source>
        <dbReference type="Proteomes" id="UP000184188"/>
    </source>
</evidence>
<dbReference type="STRING" id="1073090.A0A1L9SXK5"/>
<dbReference type="AlphaFoldDB" id="A0A1L9SXK5"/>
<keyword evidence="5" id="KW-0804">Transcription</keyword>
<sequence length="557" mass="61930">MPRVAPEDRKRAFRPKTRTGCSTCKSVFRVNYYSERRVKCGEERPACLRCTSTGRKCDGYSTQASPSQSSPPSQSPPSPPASFNSLLLLPSPSTSLFTSDQERRSFHFFLSRTAPQLAGDFKCAFWERLLLQAAHHEPAIRHVTVALGSLHEHFERDEGAPFRSGQMTAHSSFALRQYLRAMRCLMPAHGASQPLDVCLVSCILFACFEAMRGYYGSAITHITSGLKILGEFKANTVPSLSSYLAVSGASRTPYVPVDILCGLFTRLEAQAMVTVRHMNGSNFSNLWPELVIDLSRPVVFHSLAEAREMLELYTYHYRVHNTNLQNDKKGGSGSGLHPPSCAVSPATLRDTSLALLAKWSVALDVFLRQRGESLTDRDRRGAMVLQMRKIDCYIALDILRESDDLSDATDADQVKWDRYCPLFDQMVQIGESIVLLSTTATTESGTSFSLDLGITGCMFNAAARCRDPAIRRRAVQVLRAAAVQEGVWNSRVVAEMAQQWIAIEEEGLVLSPHTCADVPSCARLTHFYPMFDADRRSAMVYFCSHGLDAGREVLLQW</sequence>
<dbReference type="GO" id="GO:0003677">
    <property type="term" value="F:DNA binding"/>
    <property type="evidence" value="ECO:0007669"/>
    <property type="project" value="UniProtKB-KW"/>
</dbReference>
<dbReference type="EMBL" id="KV878336">
    <property type="protein sequence ID" value="OJJ51783.1"/>
    <property type="molecule type" value="Genomic_DNA"/>
</dbReference>
<gene>
    <name evidence="9" type="ORF">ASPZODRAFT_12590</name>
</gene>
<feature type="compositionally biased region" description="Low complexity" evidence="7">
    <location>
        <begin position="61"/>
        <end position="72"/>
    </location>
</feature>
<name>A0A1L9SXK5_9EURO</name>
<keyword evidence="4" id="KW-0238">DNA-binding</keyword>
<dbReference type="CDD" id="cd00067">
    <property type="entry name" value="GAL4"/>
    <property type="match status" value="1"/>
</dbReference>
<accession>A0A1L9SXK5</accession>
<feature type="domain" description="Zn(2)-C6 fungal-type" evidence="8">
    <location>
        <begin position="35"/>
        <end position="64"/>
    </location>
</feature>